<dbReference type="GO" id="GO:0008061">
    <property type="term" value="F:chitin binding"/>
    <property type="evidence" value="ECO:0007669"/>
    <property type="project" value="UniProtKB-UniRule"/>
</dbReference>
<feature type="disulfide bond" evidence="13">
    <location>
        <begin position="59"/>
        <end position="73"/>
    </location>
</feature>
<dbReference type="InterPro" id="IPR018371">
    <property type="entry name" value="Chitin-binding_1_CS"/>
</dbReference>
<evidence type="ECO:0000256" key="4">
    <source>
        <dbReference type="ARBA" id="ARBA00012729"/>
    </source>
</evidence>
<proteinExistence type="inferred from homology"/>
<accession>A0A2P5HR59</accession>
<evidence type="ECO:0000256" key="1">
    <source>
        <dbReference type="ARBA" id="ARBA00000822"/>
    </source>
</evidence>
<feature type="domain" description="Chitin-binding type-1" evidence="16">
    <location>
        <begin position="45"/>
        <end position="83"/>
    </location>
</feature>
<keyword evidence="12" id="KW-0624">Polysaccharide degradation</keyword>
<name>A0A2P5HR59_DIAHE</name>
<dbReference type="InterPro" id="IPR036861">
    <property type="entry name" value="Endochitinase-like_sf"/>
</dbReference>
<organism evidence="18 19">
    <name type="scientific">Diaporthe helianthi</name>
    <dbReference type="NCBI Taxonomy" id="158607"/>
    <lineage>
        <taxon>Eukaryota</taxon>
        <taxon>Fungi</taxon>
        <taxon>Dikarya</taxon>
        <taxon>Ascomycota</taxon>
        <taxon>Pezizomycotina</taxon>
        <taxon>Sordariomycetes</taxon>
        <taxon>Sordariomycetidae</taxon>
        <taxon>Diaporthales</taxon>
        <taxon>Diaporthaceae</taxon>
        <taxon>Diaporthe</taxon>
    </lineage>
</organism>
<dbReference type="Gene3D" id="3.30.60.10">
    <property type="entry name" value="Endochitinase-like"/>
    <property type="match status" value="2"/>
</dbReference>
<evidence type="ECO:0000256" key="2">
    <source>
        <dbReference type="ARBA" id="ARBA00004613"/>
    </source>
</evidence>
<evidence type="ECO:0000256" key="10">
    <source>
        <dbReference type="ARBA" id="ARBA00023277"/>
    </source>
</evidence>
<feature type="domain" description="Chitin-binding type-1" evidence="16">
    <location>
        <begin position="84"/>
        <end position="127"/>
    </location>
</feature>
<dbReference type="InterPro" id="IPR017853">
    <property type="entry name" value="GH"/>
</dbReference>
<dbReference type="PROSITE" id="PS01095">
    <property type="entry name" value="GH18_1"/>
    <property type="match status" value="1"/>
</dbReference>
<feature type="disulfide bond" evidence="13">
    <location>
        <begin position="121"/>
        <end position="125"/>
    </location>
</feature>
<dbReference type="Pfam" id="PF00187">
    <property type="entry name" value="Chitin_bind_1"/>
    <property type="match status" value="1"/>
</dbReference>
<gene>
    <name evidence="18" type="ORF">DHEL01_v208911</name>
</gene>
<protein>
    <recommendedName>
        <fullName evidence="4">chitinase</fullName>
        <ecNumber evidence="4">3.2.1.14</ecNumber>
    </recommendedName>
</protein>
<keyword evidence="8" id="KW-0146">Chitin degradation</keyword>
<dbReference type="SUPFAM" id="SSF51445">
    <property type="entry name" value="(Trans)glycosidases"/>
    <property type="match status" value="1"/>
</dbReference>
<comment type="subcellular location">
    <subcellularLocation>
        <location evidence="2">Secreted</location>
    </subcellularLocation>
</comment>
<dbReference type="Pfam" id="PF00704">
    <property type="entry name" value="Glyco_hydro_18"/>
    <property type="match status" value="1"/>
</dbReference>
<evidence type="ECO:0000313" key="19">
    <source>
        <dbReference type="Proteomes" id="UP000094444"/>
    </source>
</evidence>
<dbReference type="InterPro" id="IPR011583">
    <property type="entry name" value="Chitinase_II/V-like_cat"/>
</dbReference>
<evidence type="ECO:0000313" key="18">
    <source>
        <dbReference type="EMBL" id="POS72695.1"/>
    </source>
</evidence>
<evidence type="ECO:0000256" key="15">
    <source>
        <dbReference type="SAM" id="MobiDB-lite"/>
    </source>
</evidence>
<dbReference type="Proteomes" id="UP000094444">
    <property type="component" value="Unassembled WGS sequence"/>
</dbReference>
<feature type="disulfide bond" evidence="13">
    <location>
        <begin position="54"/>
        <end position="66"/>
    </location>
</feature>
<evidence type="ECO:0000256" key="6">
    <source>
        <dbReference type="ARBA" id="ARBA00022669"/>
    </source>
</evidence>
<dbReference type="InterPro" id="IPR001579">
    <property type="entry name" value="Glyco_hydro_18_chit_AS"/>
</dbReference>
<feature type="domain" description="GH18" evidence="17">
    <location>
        <begin position="139"/>
        <end position="496"/>
    </location>
</feature>
<dbReference type="STRING" id="158607.A0A2P5HR59"/>
<dbReference type="InterPro" id="IPR053214">
    <property type="entry name" value="LysM12-like"/>
</dbReference>
<dbReference type="PANTHER" id="PTHR47700:SF2">
    <property type="entry name" value="CHITINASE"/>
    <property type="match status" value="1"/>
</dbReference>
<feature type="disulfide bond" evidence="13">
    <location>
        <begin position="77"/>
        <end position="81"/>
    </location>
</feature>
<reference evidence="18" key="1">
    <citation type="submission" date="2017-09" db="EMBL/GenBank/DDBJ databases">
        <title>Polyketide synthases of a Diaporthe helianthi virulent isolate.</title>
        <authorList>
            <person name="Baroncelli R."/>
        </authorList>
    </citation>
    <scope>NUCLEOTIDE SEQUENCE [LARGE SCALE GENOMIC DNA]</scope>
    <source>
        <strain evidence="18">7/96</strain>
    </source>
</reference>
<dbReference type="GO" id="GO:0000272">
    <property type="term" value="P:polysaccharide catabolic process"/>
    <property type="evidence" value="ECO:0007669"/>
    <property type="project" value="UniProtKB-KW"/>
</dbReference>
<dbReference type="InterPro" id="IPR001223">
    <property type="entry name" value="Glyco_hydro18_cat"/>
</dbReference>
<dbReference type="InterPro" id="IPR029070">
    <property type="entry name" value="Chitinase_insertion_sf"/>
</dbReference>
<dbReference type="Gene3D" id="3.20.20.80">
    <property type="entry name" value="Glycosidases"/>
    <property type="match status" value="1"/>
</dbReference>
<evidence type="ECO:0000256" key="8">
    <source>
        <dbReference type="ARBA" id="ARBA00023024"/>
    </source>
</evidence>
<feature type="disulfide bond" evidence="13">
    <location>
        <begin position="103"/>
        <end position="117"/>
    </location>
</feature>
<keyword evidence="5" id="KW-0964">Secreted</keyword>
<dbReference type="PROSITE" id="PS51910">
    <property type="entry name" value="GH18_2"/>
    <property type="match status" value="1"/>
</dbReference>
<comment type="similarity">
    <text evidence="3">Belongs to the glycosyl hydrolase 18 family. Chitinase class V subfamily.</text>
</comment>
<dbReference type="SMART" id="SM00270">
    <property type="entry name" value="ChtBD1"/>
    <property type="match status" value="2"/>
</dbReference>
<evidence type="ECO:0000256" key="12">
    <source>
        <dbReference type="ARBA" id="ARBA00023326"/>
    </source>
</evidence>
<dbReference type="PROSITE" id="PS00026">
    <property type="entry name" value="CHIT_BIND_I_1"/>
    <property type="match status" value="1"/>
</dbReference>
<evidence type="ECO:0000256" key="3">
    <source>
        <dbReference type="ARBA" id="ARBA00008682"/>
    </source>
</evidence>
<evidence type="ECO:0000259" key="17">
    <source>
        <dbReference type="PROSITE" id="PS51910"/>
    </source>
</evidence>
<keyword evidence="13" id="KW-1015">Disulfide bond</keyword>
<dbReference type="InterPro" id="IPR001002">
    <property type="entry name" value="Chitin-bd_1"/>
</dbReference>
<evidence type="ECO:0000256" key="9">
    <source>
        <dbReference type="ARBA" id="ARBA00023026"/>
    </source>
</evidence>
<comment type="caution">
    <text evidence="18">The sequence shown here is derived from an EMBL/GenBank/DDBJ whole genome shotgun (WGS) entry which is preliminary data.</text>
</comment>
<dbReference type="GO" id="GO:0005576">
    <property type="term" value="C:extracellular region"/>
    <property type="evidence" value="ECO:0007669"/>
    <property type="project" value="UniProtKB-SubCell"/>
</dbReference>
<dbReference type="OrthoDB" id="73875at2759"/>
<dbReference type="GO" id="GO:0008843">
    <property type="term" value="F:endochitinase activity"/>
    <property type="evidence" value="ECO:0007669"/>
    <property type="project" value="UniProtKB-EC"/>
</dbReference>
<keyword evidence="6 13" id="KW-0147">Chitin-binding</keyword>
<evidence type="ECO:0000256" key="13">
    <source>
        <dbReference type="PROSITE-ProRule" id="PRU00261"/>
    </source>
</evidence>
<dbReference type="CDD" id="cd00035">
    <property type="entry name" value="ChtBD1"/>
    <property type="match status" value="1"/>
</dbReference>
<evidence type="ECO:0000256" key="14">
    <source>
        <dbReference type="RuleBase" id="RU000489"/>
    </source>
</evidence>
<feature type="disulfide bond" evidence="13">
    <location>
        <begin position="98"/>
        <end position="110"/>
    </location>
</feature>
<keyword evidence="11 14" id="KW-0326">Glycosidase</keyword>
<evidence type="ECO:0000256" key="11">
    <source>
        <dbReference type="ARBA" id="ARBA00023295"/>
    </source>
</evidence>
<dbReference type="PROSITE" id="PS50941">
    <property type="entry name" value="CHIT_BIND_I_2"/>
    <property type="match status" value="2"/>
</dbReference>
<evidence type="ECO:0000256" key="5">
    <source>
        <dbReference type="ARBA" id="ARBA00022525"/>
    </source>
</evidence>
<dbReference type="Gene3D" id="3.10.50.10">
    <property type="match status" value="1"/>
</dbReference>
<sequence>MCAALSVPPFPMPFWGLGAIDLTHDEISGILHGLNRRASTSGQGDYTCAPGKPCSNGACCGESGWCGYSPTYCGDGCQSNCDAKAECGEDAATPGQTCPLNVCCSEFGFCGTTTLFCQDGCQSNCEQPEPSGGGGNVQQRIIGYWEGWNYQHPCGTMTIGQVPVNMLTHLIVAFGYINHAFQVTNMDGLSTDVYKNVGNLKSRNPDLKVMIALGGWTFSDPGTWQSVFPTLVSTQANRATFITNLLGFLSEYGYDGVDFDWEYPGADDRGGSDVDGKSYTALLKELKAAIAASGRHYIVTFTAPTSYWYLRHFDVKNMAENVDWINLMAYDLHGVWDGDNPIGNQVLSHTNLTEIDLALDLFWRVDVPPSSIVLGLGFYGRSFKLTDPSCWKPGCSFSGPGDAGRCTNTAGILSYREVSDILDSTGATAYLDEEAAARYLVYGDGSWISYDDATTFKAKIDYANKMGLSGLMIWAIDLDNNNLEALRAITGDTKYGSDDLFDLVDLKYLFPQEILPTDTSPKYGLISFGGQADTMDPSQSAFGFVLIAGDSSSVANLKKRSGQPEPFTFLDCPKDVLGLPDKEVRTARVVCLSHDTSGCFQVMIGGVEGTVVEMPDNCAGNTFARAISLVISADQQVPAELERRDPTAKVYEFSFDFNFDLMRRDSEGLSVRIDYSNVRGYWDTIVDAPGIQARDISNIEDRFFAPTKTDWQALYAKATDSDEFNYNPNDKVAINEDISAPMYWQTATECPVDGQDYDEGFGAYVEGRVDATFYYGFSMVAKLEGSDFGVKEANGFLTVRGQTDLTYGMGGIGKIDIARAMKGNPAFNQGNPVKLDGNTVSAGSSNGWVSFNPYYEVVYQMASMNGTNQSPSTAYQSEAAFNGLMSTRVVTDLGRFNAYFPSPVSDETNSQNDHRDKNKISVGEDNVLYDSPGVGGQIALGTYLKFGLKVDIFLFSTLFKLTIGAPDMSLWYNTLALFTFYPDEAKQTACTEYEVITNIYSDISDSDTVNWEDEHVQLAYDRQGPSQGKVCYPIAESSKRRRRGEDVLPRVPELPTRPGKDVNSTVLAHAERPIDLLSPASLKRATARREAKDSDLVAMYDASLDRRQSTGSMPMPGWGYEPGISVDPNDYLPAAERLFDKSEPKFKCKDCGDCAEDDSDIKRCCGCASMDYRYQYYEDMPNCESCNPDDETDGYWPGNIFIGKRDATGNETGSDLLDDDELTDENSYHLLEERAQGVATLSYKKVRVCGTRYWGVGDYRYPAFPLSPNNPWETTANALYVNGISSYWGNSSDSCSAWGTTNRRQADTVIIPSASVTPVRVRAKYNTEHVFEGQLIGDFFSQWLHQGRINNQNPAPVNPQSKMDCFVTQTYITAANPANFPWQLDGQPASFMQLMLAELGSIRHLDRLTIYQARPNRKKGSMFSGNQPTDPRVYELMSKDEQLQSVKEMGLVFTYLNTQQVWDGFCGSYEALYDLLGRFDTWYASNGAAVAIPNLQDEWKQYIRVVLDSMVRRSKATFDYMYQNRRVGLLGGFVDPPYTGHWIANRFINRLQIRLALTCRNMDASRA</sequence>
<evidence type="ECO:0000256" key="7">
    <source>
        <dbReference type="ARBA" id="ARBA00022801"/>
    </source>
</evidence>
<keyword evidence="10" id="KW-0119">Carbohydrate metabolism</keyword>
<keyword evidence="7 14" id="KW-0378">Hydrolase</keyword>
<dbReference type="SUPFAM" id="SSF54556">
    <property type="entry name" value="Chitinase insertion domain"/>
    <property type="match status" value="1"/>
</dbReference>
<dbReference type="GO" id="GO:0006032">
    <property type="term" value="P:chitin catabolic process"/>
    <property type="evidence" value="ECO:0007669"/>
    <property type="project" value="UniProtKB-KW"/>
</dbReference>
<keyword evidence="19" id="KW-1185">Reference proteome</keyword>
<dbReference type="PANTHER" id="PTHR47700">
    <property type="entry name" value="V CHITINASE, PUTATIVE (AFU_ORTHOLOGUE AFUA_6G13720)-RELATED"/>
    <property type="match status" value="1"/>
</dbReference>
<evidence type="ECO:0000259" key="16">
    <source>
        <dbReference type="PROSITE" id="PS50941"/>
    </source>
</evidence>
<dbReference type="CDD" id="cd06922">
    <property type="entry name" value="ChtBD1_GH18_1"/>
    <property type="match status" value="1"/>
</dbReference>
<dbReference type="SUPFAM" id="SSF57016">
    <property type="entry name" value="Plant lectins/antimicrobial peptides"/>
    <property type="match status" value="2"/>
</dbReference>
<feature type="region of interest" description="Disordered" evidence="15">
    <location>
        <begin position="1041"/>
        <end position="1061"/>
    </location>
</feature>
<comment type="caution">
    <text evidence="13">Lacks conserved residue(s) required for the propagation of feature annotation.</text>
</comment>
<dbReference type="EC" id="3.2.1.14" evidence="4"/>
<comment type="catalytic activity">
    <reaction evidence="1">
        <text>Random endo-hydrolysis of N-acetyl-beta-D-glucosaminide (1-&gt;4)-beta-linkages in chitin and chitodextrins.</text>
        <dbReference type="EC" id="3.2.1.14"/>
    </reaction>
</comment>
<dbReference type="EMBL" id="MAVT02000946">
    <property type="protein sequence ID" value="POS72695.1"/>
    <property type="molecule type" value="Genomic_DNA"/>
</dbReference>
<dbReference type="SMART" id="SM00636">
    <property type="entry name" value="Glyco_18"/>
    <property type="match status" value="1"/>
</dbReference>
<dbReference type="InParanoid" id="A0A2P5HR59"/>
<keyword evidence="9" id="KW-0843">Virulence</keyword>